<dbReference type="EMBL" id="BTSX01000005">
    <property type="protein sequence ID" value="GMT02175.1"/>
    <property type="molecule type" value="Genomic_DNA"/>
</dbReference>
<evidence type="ECO:0000256" key="1">
    <source>
        <dbReference type="SAM" id="Phobius"/>
    </source>
</evidence>
<keyword evidence="3" id="KW-1185">Reference proteome</keyword>
<feature type="transmembrane region" description="Helical" evidence="1">
    <location>
        <begin position="65"/>
        <end position="87"/>
    </location>
</feature>
<keyword evidence="1" id="KW-0812">Transmembrane</keyword>
<protein>
    <recommendedName>
        <fullName evidence="4">G protein-coupled receptor</fullName>
    </recommendedName>
</protein>
<evidence type="ECO:0000313" key="3">
    <source>
        <dbReference type="Proteomes" id="UP001432027"/>
    </source>
</evidence>
<proteinExistence type="predicted"/>
<dbReference type="AlphaFoldDB" id="A0AAV5U7L6"/>
<sequence>MSAQRIMHLKNYGKYATIMTDRCCCLRCPNTFERNKTCSKMIAVVLIIHAVLKMIQPILSGNILPMIVSIFMFIFCLVACLLIFLACERGRAIFMEPMFGYC</sequence>
<evidence type="ECO:0008006" key="4">
    <source>
        <dbReference type="Google" id="ProtNLM"/>
    </source>
</evidence>
<evidence type="ECO:0000313" key="2">
    <source>
        <dbReference type="EMBL" id="GMT02175.1"/>
    </source>
</evidence>
<dbReference type="Proteomes" id="UP001432027">
    <property type="component" value="Unassembled WGS sequence"/>
</dbReference>
<keyword evidence="1" id="KW-0472">Membrane</keyword>
<comment type="caution">
    <text evidence="2">The sequence shown here is derived from an EMBL/GenBank/DDBJ whole genome shotgun (WGS) entry which is preliminary data.</text>
</comment>
<organism evidence="2 3">
    <name type="scientific">Pristionchus entomophagus</name>
    <dbReference type="NCBI Taxonomy" id="358040"/>
    <lineage>
        <taxon>Eukaryota</taxon>
        <taxon>Metazoa</taxon>
        <taxon>Ecdysozoa</taxon>
        <taxon>Nematoda</taxon>
        <taxon>Chromadorea</taxon>
        <taxon>Rhabditida</taxon>
        <taxon>Rhabditina</taxon>
        <taxon>Diplogasteromorpha</taxon>
        <taxon>Diplogasteroidea</taxon>
        <taxon>Neodiplogasteridae</taxon>
        <taxon>Pristionchus</taxon>
    </lineage>
</organism>
<accession>A0AAV5U7L6</accession>
<gene>
    <name evidence="2" type="ORF">PENTCL1PPCAC_24349</name>
</gene>
<feature type="transmembrane region" description="Helical" evidence="1">
    <location>
        <begin position="41"/>
        <end position="59"/>
    </location>
</feature>
<reference evidence="2" key="1">
    <citation type="submission" date="2023-10" db="EMBL/GenBank/DDBJ databases">
        <title>Genome assembly of Pristionchus species.</title>
        <authorList>
            <person name="Yoshida K."/>
            <person name="Sommer R.J."/>
        </authorList>
    </citation>
    <scope>NUCLEOTIDE SEQUENCE</scope>
    <source>
        <strain evidence="2">RS0144</strain>
    </source>
</reference>
<feature type="non-terminal residue" evidence="2">
    <location>
        <position position="102"/>
    </location>
</feature>
<name>A0AAV5U7L6_9BILA</name>
<keyword evidence="1" id="KW-1133">Transmembrane helix</keyword>